<evidence type="ECO:0000256" key="1">
    <source>
        <dbReference type="ARBA" id="ARBA00012838"/>
    </source>
</evidence>
<dbReference type="SUPFAM" id="SSF52374">
    <property type="entry name" value="Nucleotidylyl transferase"/>
    <property type="match status" value="1"/>
</dbReference>
<dbReference type="Gene3D" id="3.40.50.620">
    <property type="entry name" value="HUPs"/>
    <property type="match status" value="1"/>
</dbReference>
<accession>A0A1F4NQ10</accession>
<dbReference type="InterPro" id="IPR015413">
    <property type="entry name" value="Methionyl/Leucyl_tRNA_Synth"/>
</dbReference>
<dbReference type="Proteomes" id="UP000178085">
    <property type="component" value="Unassembled WGS sequence"/>
</dbReference>
<evidence type="ECO:0000259" key="8">
    <source>
        <dbReference type="Pfam" id="PF09334"/>
    </source>
</evidence>
<evidence type="ECO:0000313" key="11">
    <source>
        <dbReference type="Proteomes" id="UP000178085"/>
    </source>
</evidence>
<name>A0A1F4NQ10_UNCK3</name>
<evidence type="ECO:0000256" key="4">
    <source>
        <dbReference type="ARBA" id="ARBA00022840"/>
    </source>
</evidence>
<evidence type="ECO:0000259" key="9">
    <source>
        <dbReference type="Pfam" id="PF19303"/>
    </source>
</evidence>
<dbReference type="Pfam" id="PF19303">
    <property type="entry name" value="Anticodon_3"/>
    <property type="match status" value="1"/>
</dbReference>
<gene>
    <name evidence="10" type="ORF">A3K51_01675</name>
</gene>
<sequence length="501" mass="57024">MDKPKFYITTSILYSNAKPHIGFALELLQADAIARWKRLQGHDVYFLTGTDEHGVKVYDKAIEQGKAPQTWVDEVAESVQTLIQRLNISNTDLIRTTDQKRHWPTAQRVWEKLVANGDIEMGHYSGYYCVNDEAYITKTEAESLEYANKKVIQLEEDNYMFKLGKYQDRLTKILEQPTFILPTHRVKEMLNFVNAGLTDISFSRPKEKLSWGVPVPGDDSQVMYVWPDALTNYISAIGYVDNPAKFKKYWPADVHVIGKDILRFHALFWPAMLTSIGEVLPKQILVHGHILSDGQKMSKSFGNVVDPVELIDRWGVDAVRYYLLREIPTLGDGDYSAIRFEEIYNSALANDLGNLVSRILMMAEKYCGDKVPASVSSVSLNPSWGVYQNHMDGLELDAALQSVLTMVSEGNKYIDTTKPWELVKTQPDAVGNDLYQMLESLRQISIMLYPFLPTTSDRIRRQLGLEPINPDAFDFVKETQWGGLLEGHQLGQSEILFPKQN</sequence>
<protein>
    <recommendedName>
        <fullName evidence="1">methionine--tRNA ligase</fullName>
        <ecNumber evidence="1">6.1.1.10</ecNumber>
    </recommendedName>
</protein>
<dbReference type="InterPro" id="IPR033911">
    <property type="entry name" value="MetRS_core"/>
</dbReference>
<keyword evidence="5 7" id="KW-0648">Protein biosynthesis</keyword>
<proteinExistence type="inferred from homology"/>
<dbReference type="InterPro" id="IPR009080">
    <property type="entry name" value="tRNAsynth_Ia_anticodon-bd"/>
</dbReference>
<dbReference type="CDD" id="cd07957">
    <property type="entry name" value="Anticodon_Ia_Met"/>
    <property type="match status" value="1"/>
</dbReference>
<dbReference type="Gene3D" id="2.170.220.10">
    <property type="match status" value="1"/>
</dbReference>
<evidence type="ECO:0000256" key="5">
    <source>
        <dbReference type="ARBA" id="ARBA00022917"/>
    </source>
</evidence>
<comment type="similarity">
    <text evidence="7">Belongs to the class-I aminoacyl-tRNA synthetase family.</text>
</comment>
<comment type="caution">
    <text evidence="10">The sequence shown here is derived from an EMBL/GenBank/DDBJ whole genome shotgun (WGS) entry which is preliminary data.</text>
</comment>
<organism evidence="10 11">
    <name type="scientific">candidate division Kazan bacterium RIFCSPLOWO2_01_FULL_45_19</name>
    <dbReference type="NCBI Taxonomy" id="1798538"/>
    <lineage>
        <taxon>Bacteria</taxon>
        <taxon>Bacteria division Kazan-3B-28</taxon>
    </lineage>
</organism>
<evidence type="ECO:0000256" key="7">
    <source>
        <dbReference type="RuleBase" id="RU363039"/>
    </source>
</evidence>
<dbReference type="CDD" id="cd00814">
    <property type="entry name" value="MetRS_core"/>
    <property type="match status" value="1"/>
</dbReference>
<dbReference type="Pfam" id="PF09334">
    <property type="entry name" value="tRNA-synt_1g"/>
    <property type="match status" value="2"/>
</dbReference>
<dbReference type="SUPFAM" id="SSF47323">
    <property type="entry name" value="Anticodon-binding domain of a subclass of class I aminoacyl-tRNA synthetases"/>
    <property type="match status" value="1"/>
</dbReference>
<dbReference type="PRINTS" id="PR01041">
    <property type="entry name" value="TRNASYNTHMET"/>
</dbReference>
<keyword evidence="3 7" id="KW-0547">Nucleotide-binding</keyword>
<dbReference type="GO" id="GO:0005524">
    <property type="term" value="F:ATP binding"/>
    <property type="evidence" value="ECO:0007669"/>
    <property type="project" value="UniProtKB-KW"/>
</dbReference>
<dbReference type="InterPro" id="IPR023457">
    <property type="entry name" value="Met-tRNA_synth_2"/>
</dbReference>
<dbReference type="EC" id="6.1.1.10" evidence="1"/>
<reference evidence="10 11" key="1">
    <citation type="journal article" date="2016" name="Nat. Commun.">
        <title>Thousands of microbial genomes shed light on interconnected biogeochemical processes in an aquifer system.</title>
        <authorList>
            <person name="Anantharaman K."/>
            <person name="Brown C.T."/>
            <person name="Hug L.A."/>
            <person name="Sharon I."/>
            <person name="Castelle C.J."/>
            <person name="Probst A.J."/>
            <person name="Thomas B.C."/>
            <person name="Singh A."/>
            <person name="Wilkins M.J."/>
            <person name="Karaoz U."/>
            <person name="Brodie E.L."/>
            <person name="Williams K.H."/>
            <person name="Hubbard S.S."/>
            <person name="Banfield J.F."/>
        </authorList>
    </citation>
    <scope>NUCLEOTIDE SEQUENCE [LARGE SCALE GENOMIC DNA]</scope>
</reference>
<evidence type="ECO:0000256" key="3">
    <source>
        <dbReference type="ARBA" id="ARBA00022741"/>
    </source>
</evidence>
<keyword evidence="6 7" id="KW-0030">Aminoacyl-tRNA synthetase</keyword>
<dbReference type="InterPro" id="IPR014729">
    <property type="entry name" value="Rossmann-like_a/b/a_fold"/>
</dbReference>
<evidence type="ECO:0000256" key="6">
    <source>
        <dbReference type="ARBA" id="ARBA00023146"/>
    </source>
</evidence>
<dbReference type="PANTHER" id="PTHR43326">
    <property type="entry name" value="METHIONYL-TRNA SYNTHETASE"/>
    <property type="match status" value="1"/>
</dbReference>
<evidence type="ECO:0000313" key="10">
    <source>
        <dbReference type="EMBL" id="OGB73545.1"/>
    </source>
</evidence>
<feature type="domain" description="Methionyl-tRNA synthetase anticodon-binding" evidence="9">
    <location>
        <begin position="386"/>
        <end position="499"/>
    </location>
</feature>
<dbReference type="GO" id="GO:0004825">
    <property type="term" value="F:methionine-tRNA ligase activity"/>
    <property type="evidence" value="ECO:0007669"/>
    <property type="project" value="UniProtKB-EC"/>
</dbReference>
<dbReference type="PANTHER" id="PTHR43326:SF1">
    <property type="entry name" value="METHIONINE--TRNA LIGASE, MITOCHONDRIAL"/>
    <property type="match status" value="1"/>
</dbReference>
<keyword evidence="2 7" id="KW-0436">Ligase</keyword>
<keyword evidence="4 7" id="KW-0067">ATP-binding</keyword>
<feature type="domain" description="Methionyl/Leucyl tRNA synthetase" evidence="8">
    <location>
        <begin position="154"/>
        <end position="359"/>
    </location>
</feature>
<dbReference type="Gene3D" id="1.10.730.10">
    <property type="entry name" value="Isoleucyl-tRNA Synthetase, Domain 1"/>
    <property type="match status" value="1"/>
</dbReference>
<feature type="domain" description="Methionyl/Leucyl tRNA synthetase" evidence="8">
    <location>
        <begin position="7"/>
        <end position="139"/>
    </location>
</feature>
<dbReference type="AlphaFoldDB" id="A0A1F4NQ10"/>
<dbReference type="GO" id="GO:0006431">
    <property type="term" value="P:methionyl-tRNA aminoacylation"/>
    <property type="evidence" value="ECO:0007669"/>
    <property type="project" value="InterPro"/>
</dbReference>
<dbReference type="EMBL" id="METD01000001">
    <property type="protein sequence ID" value="OGB73545.1"/>
    <property type="molecule type" value="Genomic_DNA"/>
</dbReference>
<dbReference type="InterPro" id="IPR041872">
    <property type="entry name" value="Anticodon_Met"/>
</dbReference>
<evidence type="ECO:0000256" key="2">
    <source>
        <dbReference type="ARBA" id="ARBA00022598"/>
    </source>
</evidence>